<dbReference type="EMBL" id="JAPHNI010000270">
    <property type="protein sequence ID" value="KAJ8113185.1"/>
    <property type="molecule type" value="Genomic_DNA"/>
</dbReference>
<sequence>MAEPENQDLPAQDGEIMVDNATGGALRPTSQSAQAGGSDAMPLPAAVRVDNPTSGLYYPTNGTEWLNSTYLHADGPGRLNVQDFGRIKAVNDISDAYWQDPHIKWALEMIKRRHQGLEDVFIVSPNVTSLLYRVGLNPTFVPDRRSLEDGERRKFQSSWAPVVEDLSDRPLVILPINNGFEVGEDRVVTIRTEGLAERDKPQHRQGYNEGQGQGSHWSFVFVDRRDAANPAAYYVDGMVRPIRKRNGRWTVHGIRLNGKVAGKVLRGFDTLLELEEGNFVAATLKFVPHMWNSNASEDDIGACGPHLYAFLDHILSRKTAMIDPGLQATYNDEAFRTARATELGFDSVAIRAKFADELMQERWQQEALQPNNFLNNLTPHVLRDLMTADGLIELVRTTAKSLNPGRNDSNSSDDEAENYGNPPILKSLLKEEIENNPDLYRGLSNLAERYELAHSSLVARQKQHDADQKPNTKTFYLGSDLYRNVPLNDTYLWPEWETNLEYFAGTAKQLPQFTDIGVTPQLVSWVNKIGAIKNQIDRNKDGWEFTARAMLHFRFKRSFLGEPDAHFETTWSRDKAAFDLHDKEVIAMKSLKNEKVRFGKMRLRMMRHYQGNKEVDALLKHLEKYKFRSSPPAPGNNGKGDDDKGDDDNPGDGRDSNGGHHDQPASKDDGGASGPPKDNNAGGNKSNQNNNAGGKRSTQNNKAPNKANEKDTGQDQTNQDGTIADNAIPVDAIPGSVAPANDVPVKPRTGTGKPESLESLNFRTMNADTLLTYITQEMRRDPRVAAVERDGTTVEPSIVSWRALCFVTITKHNFKDESDADRLNLWLQDSIVFDDKDRKFQWVAEGMVHLISDRMNNHYCPDMSQKKDKKDTTDLPEYDDDWFLSEENEDDDLDPKPDSESQGSSTTGSSGTKRKNPGNPTGPTKKLKLSHTEFLKMPDGTLARWTRRMPTTFRNQFPDILEMKDVHRARIWLERMFGEGFESMHHEKPLSDASVRKLRSWLFNSVSMYQKTQVGLTDFLHKRLLADPKIGDRVVPIPDLRARLEEIMREEGEPSNPTDGTGVADPSTGPKTQTSTDGREATGDRASDSFDSQDTVETSTVTVHIGRDAYTLNSDNDTIFVPWDSTGTAWPSGATSLPDFANISISELTRWSTASPEVQRDFDTHNGKAGVETLRAALHMKFKRTFLHEPDSAFSKVWINDSSVFDAASAQSLLTLPTPEARNGEIRRRIMLAYEPEMLTRVEAHPKSRPANPKITIQTGSLENPESFDSGVHGAGPSGVRRSRSASVDRERLVPGVVTAPGRQQGREGLRPKPKPSAKRLGG</sequence>
<comment type="caution">
    <text evidence="1">The sequence shown here is derived from an EMBL/GenBank/DDBJ whole genome shotgun (WGS) entry which is preliminary data.</text>
</comment>
<evidence type="ECO:0000313" key="1">
    <source>
        <dbReference type="EMBL" id="KAJ8113185.1"/>
    </source>
</evidence>
<evidence type="ECO:0000313" key="2">
    <source>
        <dbReference type="Proteomes" id="UP001153331"/>
    </source>
</evidence>
<dbReference type="Proteomes" id="UP001153331">
    <property type="component" value="Unassembled WGS sequence"/>
</dbReference>
<proteinExistence type="predicted"/>
<organism evidence="1 2">
    <name type="scientific">Boeremia exigua</name>
    <dbReference type="NCBI Taxonomy" id="749465"/>
    <lineage>
        <taxon>Eukaryota</taxon>
        <taxon>Fungi</taxon>
        <taxon>Dikarya</taxon>
        <taxon>Ascomycota</taxon>
        <taxon>Pezizomycotina</taxon>
        <taxon>Dothideomycetes</taxon>
        <taxon>Pleosporomycetidae</taxon>
        <taxon>Pleosporales</taxon>
        <taxon>Pleosporineae</taxon>
        <taxon>Didymellaceae</taxon>
        <taxon>Boeremia</taxon>
    </lineage>
</organism>
<accession>A0ACC2IDD0</accession>
<gene>
    <name evidence="1" type="ORF">OPT61_g4636</name>
</gene>
<keyword evidence="2" id="KW-1185">Reference proteome</keyword>
<reference evidence="1" key="1">
    <citation type="submission" date="2022-11" db="EMBL/GenBank/DDBJ databases">
        <title>Genome Sequence of Boeremia exigua.</title>
        <authorList>
            <person name="Buettner E."/>
        </authorList>
    </citation>
    <scope>NUCLEOTIDE SEQUENCE</scope>
    <source>
        <strain evidence="1">CU02</strain>
    </source>
</reference>
<name>A0ACC2IDD0_9PLEO</name>
<protein>
    <submittedName>
        <fullName evidence="1">Uncharacterized protein</fullName>
    </submittedName>
</protein>